<dbReference type="InterPro" id="IPR051313">
    <property type="entry name" value="Bact_iron-sidero_bind"/>
</dbReference>
<dbReference type="PANTHER" id="PTHR30532:SF28">
    <property type="entry name" value="PETROBACTIN-BINDING PROTEIN YCLQ"/>
    <property type="match status" value="1"/>
</dbReference>
<evidence type="ECO:0000256" key="4">
    <source>
        <dbReference type="ARBA" id="ARBA00022729"/>
    </source>
</evidence>
<feature type="domain" description="Fe/B12 periplasmic-binding" evidence="6">
    <location>
        <begin position="59"/>
        <end position="317"/>
    </location>
</feature>
<name>A0A2U1TBW0_9MICO</name>
<accession>A0A2U1TBW0</accession>
<dbReference type="PANTHER" id="PTHR30532">
    <property type="entry name" value="IRON III DICITRATE-BINDING PERIPLASMIC PROTEIN"/>
    <property type="match status" value="1"/>
</dbReference>
<evidence type="ECO:0000313" key="7">
    <source>
        <dbReference type="EMBL" id="PWC06364.1"/>
    </source>
</evidence>
<evidence type="ECO:0000256" key="2">
    <source>
        <dbReference type="ARBA" id="ARBA00008814"/>
    </source>
</evidence>
<reference evidence="8" key="1">
    <citation type="submission" date="2018-04" db="EMBL/GenBank/DDBJ databases">
        <authorList>
            <person name="Liu S."/>
            <person name="Wang Z."/>
            <person name="Li J."/>
        </authorList>
    </citation>
    <scope>NUCLEOTIDE SEQUENCE [LARGE SCALE GENOMIC DNA]</scope>
    <source>
        <strain evidence="8">622</strain>
    </source>
</reference>
<evidence type="ECO:0000256" key="1">
    <source>
        <dbReference type="ARBA" id="ARBA00004196"/>
    </source>
</evidence>
<organism evidence="7 8">
    <name type="scientific">Mycetocola zhujimingii</name>
    <dbReference type="NCBI Taxonomy" id="2079792"/>
    <lineage>
        <taxon>Bacteria</taxon>
        <taxon>Bacillati</taxon>
        <taxon>Actinomycetota</taxon>
        <taxon>Actinomycetes</taxon>
        <taxon>Micrococcales</taxon>
        <taxon>Microbacteriaceae</taxon>
        <taxon>Mycetocola</taxon>
    </lineage>
</organism>
<evidence type="ECO:0000256" key="5">
    <source>
        <dbReference type="SAM" id="SignalP"/>
    </source>
</evidence>
<dbReference type="PROSITE" id="PS51257">
    <property type="entry name" value="PROKAR_LIPOPROTEIN"/>
    <property type="match status" value="1"/>
</dbReference>
<evidence type="ECO:0000259" key="6">
    <source>
        <dbReference type="PROSITE" id="PS50983"/>
    </source>
</evidence>
<keyword evidence="3" id="KW-0813">Transport</keyword>
<dbReference type="Proteomes" id="UP000244962">
    <property type="component" value="Unassembled WGS sequence"/>
</dbReference>
<comment type="similarity">
    <text evidence="2">Belongs to the bacterial solute-binding protein 8 family.</text>
</comment>
<dbReference type="Pfam" id="PF01497">
    <property type="entry name" value="Peripla_BP_2"/>
    <property type="match status" value="1"/>
</dbReference>
<dbReference type="InterPro" id="IPR002491">
    <property type="entry name" value="ABC_transptr_periplasmic_BD"/>
</dbReference>
<dbReference type="GO" id="GO:0030288">
    <property type="term" value="C:outer membrane-bounded periplasmic space"/>
    <property type="evidence" value="ECO:0007669"/>
    <property type="project" value="TreeGrafter"/>
</dbReference>
<feature type="signal peptide" evidence="5">
    <location>
        <begin position="1"/>
        <end position="28"/>
    </location>
</feature>
<dbReference type="PROSITE" id="PS50983">
    <property type="entry name" value="FE_B12_PBP"/>
    <property type="match status" value="1"/>
</dbReference>
<evidence type="ECO:0000313" key="8">
    <source>
        <dbReference type="Proteomes" id="UP000244962"/>
    </source>
</evidence>
<dbReference type="EMBL" id="QEFB01000013">
    <property type="protein sequence ID" value="PWC06364.1"/>
    <property type="molecule type" value="Genomic_DNA"/>
</dbReference>
<comment type="subcellular location">
    <subcellularLocation>
        <location evidence="1">Cell envelope</location>
    </subcellularLocation>
</comment>
<dbReference type="KEGG" id="myl:C3E77_13845"/>
<sequence>MTHARTRIFSLGILALSGALALSGCASAPAEPAPTKAAATEIDVEHVQGTTEVPLNPETVITFDMASLDTLDALGVKVDGLPQQNVPEYLSEYAGEEYLNAGTLFEPDYEAVNAAEPDLIIVANRSAAAYEELSKIAPTIDLTLDWENYLPSFRTNVETLGEIFEKQDEATTALEEIDGKIEEAKEQATDAGTGLIVMTNAGEITAYGSGSRFGWLHDELGLTPAIDDVDAATHGDPVSPEFILETNPDWLLVIDRDAAIGESGSTARQVLDNEVIAGTTAWQNDQVLYLDSVPFYVVMSGLGAVNQMVDQITDGLK</sequence>
<feature type="chain" id="PRO_5015607853" evidence="5">
    <location>
        <begin position="29"/>
        <end position="317"/>
    </location>
</feature>
<dbReference type="RefSeq" id="WP_108392402.1">
    <property type="nucleotide sequence ID" value="NZ_CP026949.1"/>
</dbReference>
<keyword evidence="8" id="KW-1185">Reference proteome</keyword>
<protein>
    <submittedName>
        <fullName evidence="7">Iron ABC transporter substrate-binding protein</fullName>
    </submittedName>
</protein>
<dbReference type="Gene3D" id="3.40.50.1980">
    <property type="entry name" value="Nitrogenase molybdenum iron protein domain"/>
    <property type="match status" value="2"/>
</dbReference>
<evidence type="ECO:0000256" key="3">
    <source>
        <dbReference type="ARBA" id="ARBA00022448"/>
    </source>
</evidence>
<gene>
    <name evidence="7" type="ORF">DF223_12230</name>
</gene>
<dbReference type="CDD" id="cd01140">
    <property type="entry name" value="FatB"/>
    <property type="match status" value="1"/>
</dbReference>
<dbReference type="InterPro" id="IPR033870">
    <property type="entry name" value="FatB"/>
</dbReference>
<dbReference type="AlphaFoldDB" id="A0A2U1TBW0"/>
<dbReference type="GO" id="GO:1901678">
    <property type="term" value="P:iron coordination entity transport"/>
    <property type="evidence" value="ECO:0007669"/>
    <property type="project" value="UniProtKB-ARBA"/>
</dbReference>
<proteinExistence type="inferred from homology"/>
<dbReference type="OrthoDB" id="63946at2"/>
<keyword evidence="4 5" id="KW-0732">Signal</keyword>
<dbReference type="SUPFAM" id="SSF53807">
    <property type="entry name" value="Helical backbone' metal receptor"/>
    <property type="match status" value="1"/>
</dbReference>
<comment type="caution">
    <text evidence="7">The sequence shown here is derived from an EMBL/GenBank/DDBJ whole genome shotgun (WGS) entry which is preliminary data.</text>
</comment>